<dbReference type="HAMAP" id="MF_00019">
    <property type="entry name" value="PlsX"/>
    <property type="match status" value="1"/>
</dbReference>
<dbReference type="InterPro" id="IPR012281">
    <property type="entry name" value="Phospholipid_synth_PlsX-like"/>
</dbReference>
<dbReference type="RefSeq" id="WP_100761490.1">
    <property type="nucleotide sequence ID" value="NZ_NPDS01000002.1"/>
</dbReference>
<dbReference type="GO" id="GO:0006633">
    <property type="term" value="P:fatty acid biosynthetic process"/>
    <property type="evidence" value="ECO:0007669"/>
    <property type="project" value="UniProtKB-UniRule"/>
</dbReference>
<comment type="function">
    <text evidence="10">Catalyzes the reversible formation of acyl-phosphate (acyl-PO(4)) from acyl-[acyl-carrier-protein] (acyl-ACP). This enzyme utilizes acyl-ACP as fatty acyl donor, but not acyl-CoA.</text>
</comment>
<keyword evidence="4 10" id="KW-0808">Transferase</keyword>
<evidence type="ECO:0000256" key="2">
    <source>
        <dbReference type="ARBA" id="ARBA00022490"/>
    </source>
</evidence>
<dbReference type="UniPathway" id="UPA00085"/>
<proteinExistence type="inferred from homology"/>
<dbReference type="PANTHER" id="PTHR30100:SF1">
    <property type="entry name" value="PHOSPHATE ACYLTRANSFERASE"/>
    <property type="match status" value="1"/>
</dbReference>
<evidence type="ECO:0000313" key="12">
    <source>
        <dbReference type="EMBL" id="TGM06222.1"/>
    </source>
</evidence>
<dbReference type="EMBL" id="NPDS01000002">
    <property type="protein sequence ID" value="PJZ57845.1"/>
    <property type="molecule type" value="Genomic_DNA"/>
</dbReference>
<dbReference type="EMBL" id="RQGN01000034">
    <property type="protein sequence ID" value="TGM06222.1"/>
    <property type="molecule type" value="Genomic_DNA"/>
</dbReference>
<dbReference type="Proteomes" id="UP000298429">
    <property type="component" value="Unassembled WGS sequence"/>
</dbReference>
<evidence type="ECO:0000313" key="11">
    <source>
        <dbReference type="EMBL" id="PJZ57845.1"/>
    </source>
</evidence>
<keyword evidence="6 10" id="KW-0594">Phospholipid biosynthesis</keyword>
<keyword evidence="12" id="KW-0012">Acyltransferase</keyword>
<dbReference type="SUPFAM" id="SSF53659">
    <property type="entry name" value="Isocitrate/Isopropylmalate dehydrogenase-like"/>
    <property type="match status" value="1"/>
</dbReference>
<comment type="catalytic activity">
    <reaction evidence="1 10">
        <text>a fatty acyl-[ACP] + phosphate = an acyl phosphate + holo-[ACP]</text>
        <dbReference type="Rhea" id="RHEA:42292"/>
        <dbReference type="Rhea" id="RHEA-COMP:9685"/>
        <dbReference type="Rhea" id="RHEA-COMP:14125"/>
        <dbReference type="ChEBI" id="CHEBI:43474"/>
        <dbReference type="ChEBI" id="CHEBI:59918"/>
        <dbReference type="ChEBI" id="CHEBI:64479"/>
        <dbReference type="ChEBI" id="CHEBI:138651"/>
        <dbReference type="EC" id="2.3.1.274"/>
    </reaction>
</comment>
<dbReference type="Pfam" id="PF02504">
    <property type="entry name" value="FA_synthesis"/>
    <property type="match status" value="1"/>
</dbReference>
<evidence type="ECO:0000256" key="10">
    <source>
        <dbReference type="HAMAP-Rule" id="MF_00019"/>
    </source>
</evidence>
<evidence type="ECO:0000313" key="14">
    <source>
        <dbReference type="Proteomes" id="UP000298429"/>
    </source>
</evidence>
<comment type="similarity">
    <text evidence="10">Belongs to the PlsX family.</text>
</comment>
<evidence type="ECO:0000256" key="7">
    <source>
        <dbReference type="ARBA" id="ARBA00023264"/>
    </source>
</evidence>
<dbReference type="InterPro" id="IPR003664">
    <property type="entry name" value="FA_synthesis"/>
</dbReference>
<dbReference type="GO" id="GO:0005737">
    <property type="term" value="C:cytoplasm"/>
    <property type="evidence" value="ECO:0007669"/>
    <property type="project" value="UniProtKB-SubCell"/>
</dbReference>
<sequence length="335" mass="35638">MMWVAVDVMSGDYGPEKIIEGAVNAVNQDGANVVLVGKEEEIGEILLKFDYDTAKVRIQHASEIIDMNDSPSIAVRTLQDSSVVQATQLVADKTCVGMFSPGNTGATMASALLYLGRIPGVLRPPIAAPIPQENGPPMLLVDAGANVDCKPDYLAQFAVMGEIYSKLIFNISNPKVGILSNGEEDKKGNTVSLKAFDMIKKLPINFVGNVEGRDLYGSGKDVDVVVCDGFIGNIVLKATEGLSKSIFNVLRESIKQSSLAQTGALLLKPTFAAIKKRLDYAEYGGALLLGVDGICLIGHGSSNALAVQSAIRVVNICAGHQINDRIAADLKKYNI</sequence>
<evidence type="ECO:0000256" key="3">
    <source>
        <dbReference type="ARBA" id="ARBA00022516"/>
    </source>
</evidence>
<keyword evidence="2 10" id="KW-0963">Cytoplasm</keyword>
<evidence type="ECO:0000313" key="13">
    <source>
        <dbReference type="Proteomes" id="UP000231879"/>
    </source>
</evidence>
<dbReference type="PIRSF" id="PIRSF002465">
    <property type="entry name" value="Phsphlp_syn_PlsX"/>
    <property type="match status" value="1"/>
</dbReference>
<dbReference type="NCBIfam" id="TIGR00182">
    <property type="entry name" value="plsX"/>
    <property type="match status" value="1"/>
</dbReference>
<dbReference type="AlphaFoldDB" id="A0A2M9Z251"/>
<accession>A0A2M9Z251</accession>
<name>A0A2M9Z251_9LEPT</name>
<dbReference type="OrthoDB" id="9806408at2"/>
<keyword evidence="13" id="KW-1185">Reference proteome</keyword>
<dbReference type="PANTHER" id="PTHR30100">
    <property type="entry name" value="FATTY ACID/PHOSPHOLIPID SYNTHESIS PROTEIN PLSX"/>
    <property type="match status" value="1"/>
</dbReference>
<evidence type="ECO:0000256" key="6">
    <source>
        <dbReference type="ARBA" id="ARBA00023209"/>
    </source>
</evidence>
<evidence type="ECO:0000256" key="9">
    <source>
        <dbReference type="ARBA" id="ARBA00046608"/>
    </source>
</evidence>
<organism evidence="12 14">
    <name type="scientific">Leptospira barantonii</name>
    <dbReference type="NCBI Taxonomy" id="2023184"/>
    <lineage>
        <taxon>Bacteria</taxon>
        <taxon>Pseudomonadati</taxon>
        <taxon>Spirochaetota</taxon>
        <taxon>Spirochaetia</taxon>
        <taxon>Leptospirales</taxon>
        <taxon>Leptospiraceae</taxon>
        <taxon>Leptospira</taxon>
    </lineage>
</organism>
<dbReference type="Proteomes" id="UP000231879">
    <property type="component" value="Unassembled WGS sequence"/>
</dbReference>
<reference evidence="12 14" key="2">
    <citation type="journal article" date="2019" name="PLoS Negl. Trop. Dis.">
        <title>Revisiting the worldwide diversity of Leptospira species in the environment.</title>
        <authorList>
            <person name="Vincent A.T."/>
            <person name="Schiettekatte O."/>
            <person name="Bourhy P."/>
            <person name="Veyrier F.J."/>
            <person name="Picardeau M."/>
        </authorList>
    </citation>
    <scope>NUCLEOTIDE SEQUENCE [LARGE SCALE GENOMIC DNA]</scope>
    <source>
        <strain evidence="12 14">201702444</strain>
    </source>
</reference>
<gene>
    <name evidence="10 12" type="primary">plsX</name>
    <name evidence="11" type="ORF">CH367_05450</name>
    <name evidence="12" type="ORF">EHQ76_06325</name>
</gene>
<evidence type="ECO:0000256" key="4">
    <source>
        <dbReference type="ARBA" id="ARBA00022679"/>
    </source>
</evidence>
<comment type="pathway">
    <text evidence="10">Lipid metabolism; phospholipid metabolism.</text>
</comment>
<evidence type="ECO:0000256" key="8">
    <source>
        <dbReference type="ARBA" id="ARBA00024069"/>
    </source>
</evidence>
<keyword evidence="7 10" id="KW-1208">Phospholipid metabolism</keyword>
<reference evidence="11 13" key="1">
    <citation type="submission" date="2017-07" db="EMBL/GenBank/DDBJ databases">
        <title>Leptospira spp. isolated from tropical soils.</title>
        <authorList>
            <person name="Thibeaux R."/>
            <person name="Iraola G."/>
            <person name="Ferres I."/>
            <person name="Bierque E."/>
            <person name="Girault D."/>
            <person name="Soupe-Gilbert M.-E."/>
            <person name="Picardeau M."/>
            <person name="Goarant C."/>
        </authorList>
    </citation>
    <scope>NUCLEOTIDE SEQUENCE [LARGE SCALE GENOMIC DNA]</scope>
    <source>
        <strain evidence="11 13">FH4-C-A1</strain>
    </source>
</reference>
<evidence type="ECO:0000256" key="5">
    <source>
        <dbReference type="ARBA" id="ARBA00023098"/>
    </source>
</evidence>
<dbReference type="GO" id="GO:0008654">
    <property type="term" value="P:phospholipid biosynthetic process"/>
    <property type="evidence" value="ECO:0007669"/>
    <property type="project" value="UniProtKB-KW"/>
</dbReference>
<dbReference type="GO" id="GO:0043811">
    <property type="term" value="F:phosphate:acyl-[acyl carrier protein] acyltransferase activity"/>
    <property type="evidence" value="ECO:0007669"/>
    <property type="project" value="UniProtKB-UniRule"/>
</dbReference>
<evidence type="ECO:0000256" key="1">
    <source>
        <dbReference type="ARBA" id="ARBA00001232"/>
    </source>
</evidence>
<comment type="caution">
    <text evidence="12">The sequence shown here is derived from an EMBL/GenBank/DDBJ whole genome shotgun (WGS) entry which is preliminary data.</text>
</comment>
<dbReference type="EC" id="2.3.1.274" evidence="8 10"/>
<comment type="subunit">
    <text evidence="9 10">Homodimer. Probably interacts with PlsY.</text>
</comment>
<keyword evidence="3 10" id="KW-0444">Lipid biosynthesis</keyword>
<keyword evidence="5 10" id="KW-0443">Lipid metabolism</keyword>
<dbReference type="Gene3D" id="3.40.718.10">
    <property type="entry name" value="Isopropylmalate Dehydrogenase"/>
    <property type="match status" value="1"/>
</dbReference>
<protein>
    <recommendedName>
        <fullName evidence="8 10">Phosphate acyltransferase</fullName>
        <ecNumber evidence="8 10">2.3.1.274</ecNumber>
    </recommendedName>
    <alternativeName>
        <fullName evidence="10">Acyl-ACP phosphotransacylase</fullName>
    </alternativeName>
    <alternativeName>
        <fullName evidence="10">Acyl-[acyl-carrier-protein]--phosphate acyltransferase</fullName>
    </alternativeName>
    <alternativeName>
        <fullName evidence="10">Phosphate-acyl-ACP acyltransferase</fullName>
    </alternativeName>
</protein>
<comment type="subcellular location">
    <subcellularLocation>
        <location evidence="10">Cytoplasm</location>
    </subcellularLocation>
    <text evidence="10">Associated with the membrane possibly through PlsY.</text>
</comment>